<keyword evidence="1" id="KW-1133">Transmembrane helix</keyword>
<name>A0ABQ6I1B6_9MICO</name>
<evidence type="ECO:0000313" key="3">
    <source>
        <dbReference type="Proteomes" id="UP001157091"/>
    </source>
</evidence>
<comment type="caution">
    <text evidence="2">The sequence shown here is derived from an EMBL/GenBank/DDBJ whole genome shotgun (WGS) entry which is preliminary data.</text>
</comment>
<gene>
    <name evidence="2" type="ORF">GCM10025864_13240</name>
</gene>
<dbReference type="Proteomes" id="UP001157091">
    <property type="component" value="Unassembled WGS sequence"/>
</dbReference>
<keyword evidence="1" id="KW-0812">Transmembrane</keyword>
<reference evidence="3" key="1">
    <citation type="journal article" date="2019" name="Int. J. Syst. Evol. Microbiol.">
        <title>The Global Catalogue of Microorganisms (GCM) 10K type strain sequencing project: providing services to taxonomists for standard genome sequencing and annotation.</title>
        <authorList>
            <consortium name="The Broad Institute Genomics Platform"/>
            <consortium name="The Broad Institute Genome Sequencing Center for Infectious Disease"/>
            <person name="Wu L."/>
            <person name="Ma J."/>
        </authorList>
    </citation>
    <scope>NUCLEOTIDE SEQUENCE [LARGE SCALE GENOMIC DNA]</scope>
    <source>
        <strain evidence="3">NBRC 106348</strain>
    </source>
</reference>
<evidence type="ECO:0000256" key="1">
    <source>
        <dbReference type="SAM" id="Phobius"/>
    </source>
</evidence>
<keyword evidence="1" id="KW-0472">Membrane</keyword>
<sequence length="64" mass="6804">MAESRSEGRPASSRGTVWFVVALVAAALLVTSVSAGSQPVLSWPLLWAAVLVVALLMLVRSRRL</sequence>
<feature type="transmembrane region" description="Helical" evidence="1">
    <location>
        <begin position="15"/>
        <end position="35"/>
    </location>
</feature>
<accession>A0ABQ6I1B6</accession>
<protein>
    <recommendedName>
        <fullName evidence="4">MYXO-CTERM domain-containing protein</fullName>
    </recommendedName>
</protein>
<proteinExistence type="predicted"/>
<dbReference type="EMBL" id="BSUK01000001">
    <property type="protein sequence ID" value="GMA23565.1"/>
    <property type="molecule type" value="Genomic_DNA"/>
</dbReference>
<organism evidence="2 3">
    <name type="scientific">Luteimicrobium album</name>
    <dbReference type="NCBI Taxonomy" id="1054550"/>
    <lineage>
        <taxon>Bacteria</taxon>
        <taxon>Bacillati</taxon>
        <taxon>Actinomycetota</taxon>
        <taxon>Actinomycetes</taxon>
        <taxon>Micrococcales</taxon>
        <taxon>Luteimicrobium</taxon>
    </lineage>
</organism>
<keyword evidence="3" id="KW-1185">Reference proteome</keyword>
<evidence type="ECO:0000313" key="2">
    <source>
        <dbReference type="EMBL" id="GMA23565.1"/>
    </source>
</evidence>
<evidence type="ECO:0008006" key="4">
    <source>
        <dbReference type="Google" id="ProtNLM"/>
    </source>
</evidence>
<dbReference type="RefSeq" id="WP_284292552.1">
    <property type="nucleotide sequence ID" value="NZ_BSUK01000001.1"/>
</dbReference>
<feature type="transmembrane region" description="Helical" evidence="1">
    <location>
        <begin position="41"/>
        <end position="59"/>
    </location>
</feature>